<dbReference type="GO" id="GO:0033328">
    <property type="term" value="F:peroxisome membrane targeting sequence binding"/>
    <property type="evidence" value="ECO:0007669"/>
    <property type="project" value="TreeGrafter"/>
</dbReference>
<dbReference type="InterPro" id="IPR006708">
    <property type="entry name" value="Pex19"/>
</dbReference>
<dbReference type="GO" id="GO:0045046">
    <property type="term" value="P:protein import into peroxisome membrane"/>
    <property type="evidence" value="ECO:0007669"/>
    <property type="project" value="TreeGrafter"/>
</dbReference>
<protein>
    <submittedName>
        <fullName evidence="2">Uncharacterized protein</fullName>
    </submittedName>
</protein>
<feature type="region of interest" description="Disordered" evidence="1">
    <location>
        <begin position="22"/>
        <end position="63"/>
    </location>
</feature>
<dbReference type="Gene3D" id="1.20.120.900">
    <property type="entry name" value="Pex19, mPTS binding domain"/>
    <property type="match status" value="1"/>
</dbReference>
<dbReference type="Proteomes" id="UP001189122">
    <property type="component" value="Unassembled WGS sequence"/>
</dbReference>
<reference evidence="2 3" key="1">
    <citation type="submission" date="2019-12" db="EMBL/GenBank/DDBJ databases">
        <authorList>
            <person name="Scholz U."/>
            <person name="Mascher M."/>
            <person name="Fiebig A."/>
        </authorList>
    </citation>
    <scope>NUCLEOTIDE SEQUENCE</scope>
</reference>
<dbReference type="AlphaFoldDB" id="A0A7I8J1V9"/>
<dbReference type="InterPro" id="IPR038322">
    <property type="entry name" value="Pex19_C_sf"/>
</dbReference>
<accession>A0A7I8J1V9</accession>
<organism evidence="2">
    <name type="scientific">Spirodela intermedia</name>
    <name type="common">Intermediate duckweed</name>
    <dbReference type="NCBI Taxonomy" id="51605"/>
    <lineage>
        <taxon>Eukaryota</taxon>
        <taxon>Viridiplantae</taxon>
        <taxon>Streptophyta</taxon>
        <taxon>Embryophyta</taxon>
        <taxon>Tracheophyta</taxon>
        <taxon>Spermatophyta</taxon>
        <taxon>Magnoliopsida</taxon>
        <taxon>Liliopsida</taxon>
        <taxon>Araceae</taxon>
        <taxon>Lemnoideae</taxon>
        <taxon>Spirodela</taxon>
    </lineage>
</organism>
<gene>
    <name evidence="2" type="ORF">SI7747_07009685</name>
</gene>
<dbReference type="GO" id="GO:0005778">
    <property type="term" value="C:peroxisomal membrane"/>
    <property type="evidence" value="ECO:0007669"/>
    <property type="project" value="TreeGrafter"/>
</dbReference>
<dbReference type="PANTHER" id="PTHR12774:SF2">
    <property type="entry name" value="PEROXISOMAL BIOGENESIS FACTOR 19"/>
    <property type="match status" value="1"/>
</dbReference>
<evidence type="ECO:0000313" key="3">
    <source>
        <dbReference type="Proteomes" id="UP001189122"/>
    </source>
</evidence>
<proteinExistence type="predicted"/>
<evidence type="ECO:0000313" key="2">
    <source>
        <dbReference type="EMBL" id="CAA2623769.1"/>
    </source>
</evidence>
<dbReference type="PANTHER" id="PTHR12774">
    <property type="entry name" value="PEROXISOMAL BIOGENESIS FACTOR 19"/>
    <property type="match status" value="1"/>
</dbReference>
<name>A0A7I8J1V9_SPIIN</name>
<keyword evidence="3" id="KW-1185">Reference proteome</keyword>
<sequence length="245" mass="27167">MADASADDLDNLLDSALDDFSNLNLDPGRRWSGLGDGPVTGSAAEEEGRQLPRARGAPPKDVSHASEALAMLTQQTQHAFMGLESTLGAQGPPGIEDLEKEGIMEDFVKQFEEIAGTQDMDSLVETMMQQLLSKEILHEPMKEIAGRYPKWLEEHSKELCPVDYDRYHNQYQFILKLNEVYENEPENFTKIIELMQKMQECGQPPVISSKSLPPISISPPSVKCKHFSPRSSPDSFGAPSNCGIM</sequence>
<dbReference type="EMBL" id="LR743594">
    <property type="protein sequence ID" value="CAA2623769.1"/>
    <property type="molecule type" value="Genomic_DNA"/>
</dbReference>
<dbReference type="Pfam" id="PF04614">
    <property type="entry name" value="Pex19"/>
    <property type="match status" value="1"/>
</dbReference>
<feature type="region of interest" description="Disordered" evidence="1">
    <location>
        <begin position="226"/>
        <end position="245"/>
    </location>
</feature>
<evidence type="ECO:0000256" key="1">
    <source>
        <dbReference type="SAM" id="MobiDB-lite"/>
    </source>
</evidence>
<dbReference type="EMBL" id="CACRZD030000007">
    <property type="protein sequence ID" value="CAA6663300.1"/>
    <property type="molecule type" value="Genomic_DNA"/>
</dbReference>